<dbReference type="GO" id="GO:0000288">
    <property type="term" value="P:nuclear-transcribed mRNA catabolic process, deadenylation-dependent decay"/>
    <property type="evidence" value="ECO:0007669"/>
    <property type="project" value="TreeGrafter"/>
</dbReference>
<dbReference type="Gene3D" id="1.25.10.10">
    <property type="entry name" value="Leucine-rich Repeat Variant"/>
    <property type="match status" value="1"/>
</dbReference>
<dbReference type="InterPro" id="IPR016024">
    <property type="entry name" value="ARM-type_fold"/>
</dbReference>
<dbReference type="InterPro" id="IPR011989">
    <property type="entry name" value="ARM-like"/>
</dbReference>
<dbReference type="PROSITE" id="PS50303">
    <property type="entry name" value="PUM_HD"/>
    <property type="match status" value="1"/>
</dbReference>
<dbReference type="CDD" id="cd07920">
    <property type="entry name" value="Pumilio"/>
    <property type="match status" value="1"/>
</dbReference>
<evidence type="ECO:0000256" key="4">
    <source>
        <dbReference type="SAM" id="MobiDB-lite"/>
    </source>
</evidence>
<feature type="compositionally biased region" description="Polar residues" evidence="4">
    <location>
        <begin position="10"/>
        <end position="19"/>
    </location>
</feature>
<evidence type="ECO:0000259" key="5">
    <source>
        <dbReference type="PROSITE" id="PS50303"/>
    </source>
</evidence>
<keyword evidence="1" id="KW-0677">Repeat</keyword>
<dbReference type="SUPFAM" id="SSF48371">
    <property type="entry name" value="ARM repeat"/>
    <property type="match status" value="1"/>
</dbReference>
<dbReference type="PANTHER" id="PTHR12537:SF12">
    <property type="entry name" value="MATERNAL PROTEIN PUMILIO"/>
    <property type="match status" value="1"/>
</dbReference>
<dbReference type="Pfam" id="PF00806">
    <property type="entry name" value="PUF"/>
    <property type="match status" value="8"/>
</dbReference>
<dbReference type="InterPro" id="IPR033712">
    <property type="entry name" value="Pumilio_RNA-bd"/>
</dbReference>
<evidence type="ECO:0000256" key="1">
    <source>
        <dbReference type="ARBA" id="ARBA00022737"/>
    </source>
</evidence>
<feature type="region of interest" description="Disordered" evidence="4">
    <location>
        <begin position="237"/>
        <end position="257"/>
    </location>
</feature>
<dbReference type="AlphaFoldDB" id="A0A395MEG0"/>
<dbReference type="GO" id="GO:0005737">
    <property type="term" value="C:cytoplasm"/>
    <property type="evidence" value="ECO:0007669"/>
    <property type="project" value="TreeGrafter"/>
</dbReference>
<proteinExistence type="predicted"/>
<feature type="region of interest" description="Disordered" evidence="4">
    <location>
        <begin position="125"/>
        <end position="161"/>
    </location>
</feature>
<feature type="region of interest" description="Disordered" evidence="4">
    <location>
        <begin position="187"/>
        <end position="223"/>
    </location>
</feature>
<evidence type="ECO:0000313" key="7">
    <source>
        <dbReference type="Proteomes" id="UP000265631"/>
    </source>
</evidence>
<gene>
    <name evidence="6" type="ORF">FIE12Z_9551</name>
</gene>
<sequence length="773" mass="86205">MPSFPDHSDIWNNTPSRGTTMPYVSPGRETHAYTGTSENGDRPNGSFNRNPPNSSAAWPPASRSPSSSPNRTRAGGENNQMDALNSVFRPGRATDDPELFSHTYSFARGNADYLRNSMNNLTLAQATPSRSSPPFAHTPSNSTHSQRMNSYSTPYQSQSQIANHQATNQNAFTSNNNSIGLEERTRPTSQYFHPGPNEFQFNPNSSTWNGHSATNHASSNSIDLANGGRANHAYSSSNRFTPSRPEQGVNYAPFTPGSSAWAPADSGFRPHGSDRRTLNLPQALPQPFQSYSPYEMQQQQQQQMAQFASQLAGYNNELYTARGPATLAHPSQPGGYEHTAANVHRSQNSLRSPWLTAFCESLKNHERKQSLGISAVFGHVVEASGEQDASRFIQNKLSTARSDEKDVVFDEIGANMVPLMMDVYGNYVIQKLIEHGSQAQKARVVEAAKTHVLTLSRNSFGCRVVQKIVEGCLVDQVAELLKEIKNPAHLKGLMQDQQGNHVIQKTVGTMPPDTVKFITEFCQNNARELSMDAHSCRVVQRVLERAEETDKRILLKQLHQFMDKLITDPWGNYVAGHIIEHRGPEDRDLIFELIMKKLSEFCRNKLASHVVEKCIEFGSPAQRTRIIQQLCSSDTQDTLYLTLKDPYGNYVIASMLKHLEWGTEERKQFKAEVVREYHRIKTSGSNPKCLKSIDEVFKEDTEREEREESERAVTTRNSLQVEVDSAGPTPMLTNETNSPQSDSLPSANTSAIEVPSANTKGTEETLRVRDDEE</sequence>
<dbReference type="PANTHER" id="PTHR12537">
    <property type="entry name" value="RNA BINDING PROTEIN PUMILIO-RELATED"/>
    <property type="match status" value="1"/>
</dbReference>
<evidence type="ECO:0000256" key="2">
    <source>
        <dbReference type="ARBA" id="ARBA00024893"/>
    </source>
</evidence>
<dbReference type="EMBL" id="PXXK01000314">
    <property type="protein sequence ID" value="RFN46225.1"/>
    <property type="molecule type" value="Genomic_DNA"/>
</dbReference>
<feature type="repeat" description="Pumilio" evidence="3">
    <location>
        <begin position="592"/>
        <end position="628"/>
    </location>
</feature>
<feature type="compositionally biased region" description="Basic and acidic residues" evidence="4">
    <location>
        <begin position="700"/>
        <end position="713"/>
    </location>
</feature>
<feature type="repeat" description="Pumilio" evidence="3">
    <location>
        <begin position="520"/>
        <end position="556"/>
    </location>
</feature>
<dbReference type="InterPro" id="IPR033133">
    <property type="entry name" value="PUM-HD"/>
</dbReference>
<keyword evidence="7" id="KW-1185">Reference proteome</keyword>
<name>A0A395MEG0_9HYPO</name>
<feature type="compositionally biased region" description="Polar residues" evidence="4">
    <location>
        <begin position="731"/>
        <end position="760"/>
    </location>
</feature>
<comment type="caution">
    <text evidence="6">The sequence shown here is derived from an EMBL/GenBank/DDBJ whole genome shotgun (WGS) entry which is preliminary data.</text>
</comment>
<reference evidence="6 7" key="1">
    <citation type="journal article" date="2018" name="PLoS Pathog.">
        <title>Evolution of structural diversity of trichothecenes, a family of toxins produced by plant pathogenic and entomopathogenic fungi.</title>
        <authorList>
            <person name="Proctor R.H."/>
            <person name="McCormick S.P."/>
            <person name="Kim H.S."/>
            <person name="Cardoza R.E."/>
            <person name="Stanley A.M."/>
            <person name="Lindo L."/>
            <person name="Kelly A."/>
            <person name="Brown D.W."/>
            <person name="Lee T."/>
            <person name="Vaughan M.M."/>
            <person name="Alexander N.J."/>
            <person name="Busman M."/>
            <person name="Gutierrez S."/>
        </authorList>
    </citation>
    <scope>NUCLEOTIDE SEQUENCE [LARGE SCALE GENOMIC DNA]</scope>
    <source>
        <strain evidence="6 7">NRRL 13405</strain>
    </source>
</reference>
<dbReference type="InterPro" id="IPR001313">
    <property type="entry name" value="Pumilio_RNA-bd_rpt"/>
</dbReference>
<feature type="domain" description="PUM-HD" evidence="5">
    <location>
        <begin position="354"/>
        <end position="697"/>
    </location>
</feature>
<feature type="repeat" description="Pumilio" evidence="3">
    <location>
        <begin position="447"/>
        <end position="482"/>
    </location>
</feature>
<feature type="region of interest" description="Disordered" evidence="4">
    <location>
        <begin position="700"/>
        <end position="773"/>
    </location>
</feature>
<dbReference type="GO" id="GO:0003730">
    <property type="term" value="F:mRNA 3'-UTR binding"/>
    <property type="evidence" value="ECO:0007669"/>
    <property type="project" value="TreeGrafter"/>
</dbReference>
<dbReference type="STRING" id="2594813.A0A395MEG0"/>
<evidence type="ECO:0000313" key="6">
    <source>
        <dbReference type="EMBL" id="RFN46225.1"/>
    </source>
</evidence>
<feature type="repeat" description="Pumilio" evidence="3">
    <location>
        <begin position="411"/>
        <end position="446"/>
    </location>
</feature>
<feature type="compositionally biased region" description="Low complexity" evidence="4">
    <location>
        <begin position="48"/>
        <end position="73"/>
    </location>
</feature>
<feature type="region of interest" description="Disordered" evidence="4">
    <location>
        <begin position="1"/>
        <end position="80"/>
    </location>
</feature>
<accession>A0A395MEG0</accession>
<dbReference type="SMART" id="SM00025">
    <property type="entry name" value="Pumilio"/>
    <property type="match status" value="7"/>
</dbReference>
<organism evidence="6 7">
    <name type="scientific">Fusarium flagelliforme</name>
    <dbReference type="NCBI Taxonomy" id="2675880"/>
    <lineage>
        <taxon>Eukaryota</taxon>
        <taxon>Fungi</taxon>
        <taxon>Dikarya</taxon>
        <taxon>Ascomycota</taxon>
        <taxon>Pezizomycotina</taxon>
        <taxon>Sordariomycetes</taxon>
        <taxon>Hypocreomycetidae</taxon>
        <taxon>Hypocreales</taxon>
        <taxon>Nectriaceae</taxon>
        <taxon>Fusarium</taxon>
        <taxon>Fusarium incarnatum-equiseti species complex</taxon>
    </lineage>
</organism>
<comment type="function">
    <text evidence="2">RNA-binding nucleolar protein required for pre-rRNA processing. Involved in production of 18S rRNA and assembly of small ribosomal subunit.</text>
</comment>
<feature type="compositionally biased region" description="Basic and acidic residues" evidence="4">
    <location>
        <begin position="761"/>
        <end position="773"/>
    </location>
</feature>
<feature type="compositionally biased region" description="Polar residues" evidence="4">
    <location>
        <begin position="199"/>
        <end position="223"/>
    </location>
</feature>
<protein>
    <submittedName>
        <fullName evidence="6">Pumilio like protein 1</fullName>
    </submittedName>
</protein>
<dbReference type="Proteomes" id="UP000265631">
    <property type="component" value="Unassembled WGS sequence"/>
</dbReference>
<dbReference type="PROSITE" id="PS50302">
    <property type="entry name" value="PUM"/>
    <property type="match status" value="4"/>
</dbReference>
<evidence type="ECO:0000256" key="3">
    <source>
        <dbReference type="PROSITE-ProRule" id="PRU00317"/>
    </source>
</evidence>